<evidence type="ECO:0000313" key="2">
    <source>
        <dbReference type="Proteomes" id="UP000663929"/>
    </source>
</evidence>
<evidence type="ECO:0008006" key="3">
    <source>
        <dbReference type="Google" id="ProtNLM"/>
    </source>
</evidence>
<sequence>MTTTPPLRAAYIDNGIHGLADAFPNQSYIEYTALPVGADFRPDLDPYDLLVVPNGSDHVAMFAIRDAVRGFLERGGALFCFDGWFTDWVPGHTWICDTQKPTREVRYLVDHAPEGLMDDVNLDDLIFMNGISGWWACGYIDPAPSAQVVLRDTWNRAVVVWDDRSTQGTLFLTASGPLGHYREYGGANGLTALYENALRLLARSRVPA</sequence>
<dbReference type="InterPro" id="IPR029062">
    <property type="entry name" value="Class_I_gatase-like"/>
</dbReference>
<gene>
    <name evidence="1" type="ORF">J3U87_09255</name>
</gene>
<proteinExistence type="predicted"/>
<name>A0A8A4TRP4_SULCO</name>
<reference evidence="1" key="1">
    <citation type="submission" date="2021-03" db="EMBL/GenBank/DDBJ databases">
        <title>Acanthopleuribacteraceae sp. M133.</title>
        <authorList>
            <person name="Wang G."/>
        </authorList>
    </citation>
    <scope>NUCLEOTIDE SEQUENCE</scope>
    <source>
        <strain evidence="1">M133</strain>
    </source>
</reference>
<dbReference type="AlphaFoldDB" id="A0A8A4TRP4"/>
<dbReference type="Proteomes" id="UP000663929">
    <property type="component" value="Chromosome"/>
</dbReference>
<organism evidence="1 2">
    <name type="scientific">Sulfidibacter corallicola</name>
    <dbReference type="NCBI Taxonomy" id="2818388"/>
    <lineage>
        <taxon>Bacteria</taxon>
        <taxon>Pseudomonadati</taxon>
        <taxon>Acidobacteriota</taxon>
        <taxon>Holophagae</taxon>
        <taxon>Acanthopleuribacterales</taxon>
        <taxon>Acanthopleuribacteraceae</taxon>
        <taxon>Sulfidibacter</taxon>
    </lineage>
</organism>
<dbReference type="KEGG" id="scor:J3U87_09255"/>
<evidence type="ECO:0000313" key="1">
    <source>
        <dbReference type="EMBL" id="QTD52649.1"/>
    </source>
</evidence>
<accession>A0A8A4TRP4</accession>
<dbReference type="SUPFAM" id="SSF52317">
    <property type="entry name" value="Class I glutamine amidotransferase-like"/>
    <property type="match status" value="1"/>
</dbReference>
<protein>
    <recommendedName>
        <fullName evidence="3">Glutamine amidotransferase domain-containing protein</fullName>
    </recommendedName>
</protein>
<keyword evidence="2" id="KW-1185">Reference proteome</keyword>
<dbReference type="RefSeq" id="WP_237382753.1">
    <property type="nucleotide sequence ID" value="NZ_CP071793.1"/>
</dbReference>
<dbReference type="EMBL" id="CP071793">
    <property type="protein sequence ID" value="QTD52649.1"/>
    <property type="molecule type" value="Genomic_DNA"/>
</dbReference>